<dbReference type="InterPro" id="IPR018247">
    <property type="entry name" value="EF_Hand_1_Ca_BS"/>
</dbReference>
<gene>
    <name evidence="2" type="ORF">GCM10007852_30400</name>
</gene>
<dbReference type="GO" id="GO:0005509">
    <property type="term" value="F:calcium ion binding"/>
    <property type="evidence" value="ECO:0007669"/>
    <property type="project" value="InterPro"/>
</dbReference>
<sequence>MANYKKILIVGLSVIIIQAIQGVAQASVSQTVLMFLDRDKDGLISLKEATRNITILEAFDIIDMNEDGFISLQELTASNLVKE</sequence>
<protein>
    <recommendedName>
        <fullName evidence="1">EF-hand domain-containing protein</fullName>
    </recommendedName>
</protein>
<dbReference type="PROSITE" id="PS50222">
    <property type="entry name" value="EF_HAND_2"/>
    <property type="match status" value="1"/>
</dbReference>
<reference evidence="2" key="1">
    <citation type="journal article" date="2014" name="Int. J. Syst. Evol. Microbiol.">
        <title>Complete genome sequence of Corynebacterium casei LMG S-19264T (=DSM 44701T), isolated from a smear-ripened cheese.</title>
        <authorList>
            <consortium name="US DOE Joint Genome Institute (JGI-PGF)"/>
            <person name="Walter F."/>
            <person name="Albersmeier A."/>
            <person name="Kalinowski J."/>
            <person name="Ruckert C."/>
        </authorList>
    </citation>
    <scope>NUCLEOTIDE SEQUENCE</scope>
    <source>
        <strain evidence="2">NBRC 110023</strain>
    </source>
</reference>
<dbReference type="Gene3D" id="1.10.238.10">
    <property type="entry name" value="EF-hand"/>
    <property type="match status" value="1"/>
</dbReference>
<dbReference type="SUPFAM" id="SSF47473">
    <property type="entry name" value="EF-hand"/>
    <property type="match status" value="1"/>
</dbReference>
<name>A0AA37SY72_9ALTE</name>
<organism evidence="2 3">
    <name type="scientific">Agaribacter marinus</name>
    <dbReference type="NCBI Taxonomy" id="1431249"/>
    <lineage>
        <taxon>Bacteria</taxon>
        <taxon>Pseudomonadati</taxon>
        <taxon>Pseudomonadota</taxon>
        <taxon>Gammaproteobacteria</taxon>
        <taxon>Alteromonadales</taxon>
        <taxon>Alteromonadaceae</taxon>
        <taxon>Agaribacter</taxon>
    </lineage>
</organism>
<dbReference type="AlphaFoldDB" id="A0AA37SY72"/>
<reference evidence="2" key="2">
    <citation type="submission" date="2023-01" db="EMBL/GenBank/DDBJ databases">
        <title>Draft genome sequence of Agaribacter marinus strain NBRC 110023.</title>
        <authorList>
            <person name="Sun Q."/>
            <person name="Mori K."/>
        </authorList>
    </citation>
    <scope>NUCLEOTIDE SEQUENCE</scope>
    <source>
        <strain evidence="2">NBRC 110023</strain>
    </source>
</reference>
<evidence type="ECO:0000313" key="2">
    <source>
        <dbReference type="EMBL" id="GLR72132.1"/>
    </source>
</evidence>
<dbReference type="PROSITE" id="PS00018">
    <property type="entry name" value="EF_HAND_1"/>
    <property type="match status" value="1"/>
</dbReference>
<dbReference type="InterPro" id="IPR002048">
    <property type="entry name" value="EF_hand_dom"/>
</dbReference>
<dbReference type="EMBL" id="BSOT01000007">
    <property type="protein sequence ID" value="GLR72132.1"/>
    <property type="molecule type" value="Genomic_DNA"/>
</dbReference>
<dbReference type="RefSeq" id="WP_284218494.1">
    <property type="nucleotide sequence ID" value="NZ_BSOT01000007.1"/>
</dbReference>
<feature type="domain" description="EF-hand" evidence="1">
    <location>
        <begin position="50"/>
        <end position="83"/>
    </location>
</feature>
<evidence type="ECO:0000259" key="1">
    <source>
        <dbReference type="PROSITE" id="PS50222"/>
    </source>
</evidence>
<keyword evidence="3" id="KW-1185">Reference proteome</keyword>
<accession>A0AA37SY72</accession>
<evidence type="ECO:0000313" key="3">
    <source>
        <dbReference type="Proteomes" id="UP001156601"/>
    </source>
</evidence>
<dbReference type="Proteomes" id="UP001156601">
    <property type="component" value="Unassembled WGS sequence"/>
</dbReference>
<proteinExistence type="predicted"/>
<dbReference type="Pfam" id="PF13202">
    <property type="entry name" value="EF-hand_5"/>
    <property type="match status" value="2"/>
</dbReference>
<dbReference type="InterPro" id="IPR011992">
    <property type="entry name" value="EF-hand-dom_pair"/>
</dbReference>
<comment type="caution">
    <text evidence="2">The sequence shown here is derived from an EMBL/GenBank/DDBJ whole genome shotgun (WGS) entry which is preliminary data.</text>
</comment>